<dbReference type="EMBL" id="CACQ02004626">
    <property type="protein sequence ID" value="CCF41320.1"/>
    <property type="molecule type" value="Genomic_DNA"/>
</dbReference>
<dbReference type="GeneID" id="28873529"/>
<dbReference type="RefSeq" id="XP_018150665.1">
    <property type="nucleotide sequence ID" value="XM_018309422.1"/>
</dbReference>
<name>H1VM67_COLHI</name>
<dbReference type="EMBL" id="LTAN01000011">
    <property type="protein sequence ID" value="OBR02147.1"/>
    <property type="molecule type" value="Genomic_DNA"/>
</dbReference>
<dbReference type="AlphaFoldDB" id="H1VM67"/>
<dbReference type="VEuPathDB" id="FungiDB:CH63R_14448"/>
<organism evidence="1 3">
    <name type="scientific">Colletotrichum higginsianum (strain IMI 349063)</name>
    <name type="common">Crucifer anthracnose fungus</name>
    <dbReference type="NCBI Taxonomy" id="759273"/>
    <lineage>
        <taxon>Eukaryota</taxon>
        <taxon>Fungi</taxon>
        <taxon>Dikarya</taxon>
        <taxon>Ascomycota</taxon>
        <taxon>Pezizomycotina</taxon>
        <taxon>Sordariomycetes</taxon>
        <taxon>Hypocreomycetidae</taxon>
        <taxon>Glomerellales</taxon>
        <taxon>Glomerellaceae</taxon>
        <taxon>Colletotrichum</taxon>
        <taxon>Colletotrichum destructivum species complex</taxon>
    </lineage>
</organism>
<evidence type="ECO:0000313" key="3">
    <source>
        <dbReference type="Proteomes" id="UP000007174"/>
    </source>
</evidence>
<dbReference type="HOGENOM" id="CLU_1532440_0_0_1"/>
<gene>
    <name evidence="1" type="ORF">CH063_11635</name>
    <name evidence="2" type="ORF">CH63R_14448</name>
</gene>
<reference evidence="1" key="1">
    <citation type="submission" date="2011-12" db="EMBL/GenBank/DDBJ databases">
        <title>The genome sequence of Colletotrichum higginsianum IMI 34906.</title>
        <authorList>
            <person name="Ma L.-J."/>
            <person name="O'Connell R."/>
            <person name="van Themaat E.V.L."/>
            <person name="Stueber K."/>
            <person name="Young S.K."/>
            <person name="Zeng Q."/>
            <person name="Gargeya S."/>
            <person name="Fitzgerald M."/>
            <person name="Haas B."/>
            <person name="Abouelleil A."/>
            <person name="Alvarado L."/>
            <person name="Arachchi H.M."/>
            <person name="Berlin A."/>
            <person name="Chapman S.B."/>
            <person name="Gearin G."/>
            <person name="Goldberg J."/>
            <person name="Griggs A."/>
            <person name="Gujja S."/>
            <person name="Hansen M."/>
            <person name="Heiman D."/>
            <person name="Howarth C."/>
            <person name="Larimer J."/>
            <person name="Lui A."/>
            <person name="MacDonald P.J.P."/>
            <person name="McCowen C."/>
            <person name="Montmayeur A."/>
            <person name="Murphy C."/>
            <person name="Neiman D."/>
            <person name="Pearson M."/>
            <person name="Priest M."/>
            <person name="Roberts A."/>
            <person name="Saif S."/>
            <person name="Shea T."/>
            <person name="Sisk P."/>
            <person name="Stolte C."/>
            <person name="Sykes S."/>
            <person name="Wortman J."/>
            <person name="Nusbaum C."/>
            <person name="Birren B."/>
        </authorList>
    </citation>
    <scope>NUCLEOTIDE SEQUENCE</scope>
    <source>
        <strain evidence="1">IMI 349063</strain>
    </source>
</reference>
<reference evidence="2" key="3">
    <citation type="submission" date="2016-02" db="EMBL/GenBank/DDBJ databases">
        <title>Resequencing and annotation of the Colletotrichum higginsianum genome.</title>
        <authorList>
            <person name="O'Connell R."/>
            <person name="Zambounis A."/>
            <person name="Thon M."/>
            <person name="Dallery J.-F."/>
        </authorList>
    </citation>
    <scope>NUCLEOTIDE SEQUENCE [LARGE SCALE GENOMIC DNA]</scope>
    <source>
        <strain evidence="2">IMI 349063</strain>
    </source>
</reference>
<dbReference type="Proteomes" id="UP000007174">
    <property type="component" value="Unassembled WGS sequence"/>
</dbReference>
<evidence type="ECO:0000313" key="1">
    <source>
        <dbReference type="EMBL" id="CCF41320.1"/>
    </source>
</evidence>
<reference evidence="3" key="2">
    <citation type="journal article" date="2012" name="Nat. Genet.">
        <title>Lifestyle transitions in plant pathogenic Colletotrichum fungi deciphered by genome and transcriptome analyses.</title>
        <authorList>
            <person name="O'Connell R.J."/>
            <person name="Thon M.R."/>
            <person name="Hacquard S."/>
            <person name="Amyotte S.G."/>
            <person name="Kleemann J."/>
            <person name="Torres M.F."/>
            <person name="Damm U."/>
            <person name="Buiate E.A."/>
            <person name="Epstein L."/>
            <person name="Alkan N."/>
            <person name="Altmueller J."/>
            <person name="Alvarado-Balderrama L."/>
            <person name="Bauser C.A."/>
            <person name="Becker C."/>
            <person name="Birren B.W."/>
            <person name="Chen Z."/>
            <person name="Choi J."/>
            <person name="Crouch J.A."/>
            <person name="Duvick J.P."/>
            <person name="Farman M.A."/>
            <person name="Gan P."/>
            <person name="Heiman D."/>
            <person name="Henrissat B."/>
            <person name="Howard R.J."/>
            <person name="Kabbage M."/>
            <person name="Koch C."/>
            <person name="Kracher B."/>
            <person name="Kubo Y."/>
            <person name="Law A.D."/>
            <person name="Lebrun M.-H."/>
            <person name="Lee Y.-H."/>
            <person name="Miyara I."/>
            <person name="Moore N."/>
            <person name="Neumann U."/>
            <person name="Nordstroem K."/>
            <person name="Panaccione D.G."/>
            <person name="Panstruga R."/>
            <person name="Place M."/>
            <person name="Proctor R.H."/>
            <person name="Prusky D."/>
            <person name="Rech G."/>
            <person name="Reinhardt R."/>
            <person name="Rollins J.A."/>
            <person name="Rounsley S."/>
            <person name="Schardl C.L."/>
            <person name="Schwartz D.C."/>
            <person name="Shenoy N."/>
            <person name="Shirasu K."/>
            <person name="Sikhakolli U.R."/>
            <person name="Stueber K."/>
            <person name="Sukno S.A."/>
            <person name="Sweigard J.A."/>
            <person name="Takano Y."/>
            <person name="Takahara H."/>
            <person name="Trail F."/>
            <person name="van der Does H.C."/>
            <person name="Voll L.M."/>
            <person name="Will I."/>
            <person name="Young S."/>
            <person name="Zeng Q."/>
            <person name="Zhang J."/>
            <person name="Zhou S."/>
            <person name="Dickman M.B."/>
            <person name="Schulze-Lefert P."/>
            <person name="Ver Loren van Themaat E."/>
            <person name="Ma L.-J."/>
            <person name="Vaillancourt L.J."/>
        </authorList>
    </citation>
    <scope>NUCLEOTIDE SEQUENCE [LARGE SCALE GENOMIC DNA]</scope>
    <source>
        <strain evidence="3">IMI 349063</strain>
    </source>
</reference>
<proteinExistence type="predicted"/>
<evidence type="ECO:0000313" key="4">
    <source>
        <dbReference type="Proteomes" id="UP000092177"/>
    </source>
</evidence>
<keyword evidence="4" id="KW-1185">Reference proteome</keyword>
<sequence>MAELFYTKRSTTGPDEFDGADSVKDHTNSLLKLITGSVILDREVDDKAGSNYYMPTILELPTETLVAIGLVTNWLSTLAADAPDGTFKLWLSDDVKASSYEAGVERIPSNRCILRPGKNNIPSDIRSYVEHSIDHSCSATTTTVILASVDSLRFSDTSKWLAPFRSYRQTRRMGY</sequence>
<dbReference type="Proteomes" id="UP000092177">
    <property type="component" value="Chromosome 11"/>
</dbReference>
<reference evidence="4" key="4">
    <citation type="journal article" date="2017" name="BMC Genomics">
        <title>Gapless genome assembly of Colletotrichum higginsianum reveals chromosome structure and association of transposable elements with secondary metabolite gene clusters.</title>
        <authorList>
            <person name="Dallery J.-F."/>
            <person name="Lapalu N."/>
            <person name="Zampounis A."/>
            <person name="Pigne S."/>
            <person name="Luyten I."/>
            <person name="Amselem J."/>
            <person name="Wittenberg A.H.J."/>
            <person name="Zhou S."/>
            <person name="de Queiroz M.V."/>
            <person name="Robin G.P."/>
            <person name="Auger A."/>
            <person name="Hainaut M."/>
            <person name="Henrissat B."/>
            <person name="Kim K.-T."/>
            <person name="Lee Y.-H."/>
            <person name="Lespinet O."/>
            <person name="Schwartz D.C."/>
            <person name="Thon M.R."/>
            <person name="O'Connell R.J."/>
        </authorList>
    </citation>
    <scope>NUCLEOTIDE SEQUENCE [LARGE SCALE GENOMIC DNA]</scope>
    <source>
        <strain evidence="4">IMI 349063</strain>
    </source>
</reference>
<dbReference type="KEGG" id="chig:CH63R_14448"/>
<accession>H1VM67</accession>
<protein>
    <submittedName>
        <fullName evidence="1">Uncharacterized protein</fullName>
    </submittedName>
</protein>
<evidence type="ECO:0000313" key="2">
    <source>
        <dbReference type="EMBL" id="OBR02147.1"/>
    </source>
</evidence>